<feature type="coiled-coil region" evidence="1">
    <location>
        <begin position="189"/>
        <end position="248"/>
    </location>
</feature>
<keyword evidence="4" id="KW-1185">Reference proteome</keyword>
<dbReference type="OrthoDB" id="5429860at2759"/>
<dbReference type="Proteomes" id="UP000267821">
    <property type="component" value="Unassembled WGS sequence"/>
</dbReference>
<sequence>MEFLSTLNSFRTQALKPSTIRTAFRKTGMIPYNPKIVLDRLPQAQQAEEAPQNDPEIDSNFSDHFEPATPPPSTPQPILSGSPITPETVKSLKRKGDQLLQYMQENSLSPTLQRHMRAFAKGSIAQAHEGAQAVEDLQKTTAAEKARQARQKASKSSLQKGGVLYASKARAMVKEKKALSEAQQILRTQKALTQLLKAEETKRERLRKALCKEIRKYGREKAKAEKEKAKILRQLEEIERAEKEADRRVEIM</sequence>
<evidence type="ECO:0000256" key="1">
    <source>
        <dbReference type="SAM" id="Coils"/>
    </source>
</evidence>
<accession>A0A3N4LHU0</accession>
<protein>
    <submittedName>
        <fullName evidence="3">Uncharacterized protein</fullName>
    </submittedName>
</protein>
<keyword evidence="1" id="KW-0175">Coiled coil</keyword>
<dbReference type="InParanoid" id="A0A3N4LHU0"/>
<organism evidence="3 4">
    <name type="scientific">Terfezia boudieri ATCC MYA-4762</name>
    <dbReference type="NCBI Taxonomy" id="1051890"/>
    <lineage>
        <taxon>Eukaryota</taxon>
        <taxon>Fungi</taxon>
        <taxon>Dikarya</taxon>
        <taxon>Ascomycota</taxon>
        <taxon>Pezizomycotina</taxon>
        <taxon>Pezizomycetes</taxon>
        <taxon>Pezizales</taxon>
        <taxon>Pezizaceae</taxon>
        <taxon>Terfezia</taxon>
    </lineage>
</organism>
<reference evidence="3 4" key="1">
    <citation type="journal article" date="2018" name="Nat. Ecol. Evol.">
        <title>Pezizomycetes genomes reveal the molecular basis of ectomycorrhizal truffle lifestyle.</title>
        <authorList>
            <person name="Murat C."/>
            <person name="Payen T."/>
            <person name="Noel B."/>
            <person name="Kuo A."/>
            <person name="Morin E."/>
            <person name="Chen J."/>
            <person name="Kohler A."/>
            <person name="Krizsan K."/>
            <person name="Balestrini R."/>
            <person name="Da Silva C."/>
            <person name="Montanini B."/>
            <person name="Hainaut M."/>
            <person name="Levati E."/>
            <person name="Barry K.W."/>
            <person name="Belfiori B."/>
            <person name="Cichocki N."/>
            <person name="Clum A."/>
            <person name="Dockter R.B."/>
            <person name="Fauchery L."/>
            <person name="Guy J."/>
            <person name="Iotti M."/>
            <person name="Le Tacon F."/>
            <person name="Lindquist E.A."/>
            <person name="Lipzen A."/>
            <person name="Malagnac F."/>
            <person name="Mello A."/>
            <person name="Molinier V."/>
            <person name="Miyauchi S."/>
            <person name="Poulain J."/>
            <person name="Riccioni C."/>
            <person name="Rubini A."/>
            <person name="Sitrit Y."/>
            <person name="Splivallo R."/>
            <person name="Traeger S."/>
            <person name="Wang M."/>
            <person name="Zifcakova L."/>
            <person name="Wipf D."/>
            <person name="Zambonelli A."/>
            <person name="Paolocci F."/>
            <person name="Nowrousian M."/>
            <person name="Ottonello S."/>
            <person name="Baldrian P."/>
            <person name="Spatafora J.W."/>
            <person name="Henrissat B."/>
            <person name="Nagy L.G."/>
            <person name="Aury J.M."/>
            <person name="Wincker P."/>
            <person name="Grigoriev I.V."/>
            <person name="Bonfante P."/>
            <person name="Martin F.M."/>
        </authorList>
    </citation>
    <scope>NUCLEOTIDE SEQUENCE [LARGE SCALE GENOMIC DNA]</scope>
    <source>
        <strain evidence="3 4">ATCC MYA-4762</strain>
    </source>
</reference>
<evidence type="ECO:0000313" key="4">
    <source>
        <dbReference type="Proteomes" id="UP000267821"/>
    </source>
</evidence>
<dbReference type="AlphaFoldDB" id="A0A3N4LHU0"/>
<evidence type="ECO:0000313" key="3">
    <source>
        <dbReference type="EMBL" id="RPB22457.1"/>
    </source>
</evidence>
<dbReference type="EMBL" id="ML121551">
    <property type="protein sequence ID" value="RPB22457.1"/>
    <property type="molecule type" value="Genomic_DNA"/>
</dbReference>
<evidence type="ECO:0000256" key="2">
    <source>
        <dbReference type="SAM" id="MobiDB-lite"/>
    </source>
</evidence>
<gene>
    <name evidence="3" type="ORF">L211DRAFT_839498</name>
</gene>
<feature type="region of interest" description="Disordered" evidence="2">
    <location>
        <begin position="45"/>
        <end position="83"/>
    </location>
</feature>
<feature type="compositionally biased region" description="Low complexity" evidence="2">
    <location>
        <begin position="45"/>
        <end position="54"/>
    </location>
</feature>
<proteinExistence type="predicted"/>
<name>A0A3N4LHU0_9PEZI</name>